<name>A0AA89BVN1_PINIB</name>
<evidence type="ECO:0000256" key="2">
    <source>
        <dbReference type="ARBA" id="ARBA00022525"/>
    </source>
</evidence>
<proteinExistence type="predicted"/>
<dbReference type="PANTHER" id="PTHR23192">
    <property type="entry name" value="OLFACTOMEDIN-RELATED"/>
    <property type="match status" value="1"/>
</dbReference>
<evidence type="ECO:0000256" key="3">
    <source>
        <dbReference type="PROSITE-ProRule" id="PRU00446"/>
    </source>
</evidence>
<feature type="signal peptide" evidence="4">
    <location>
        <begin position="1"/>
        <end position="19"/>
    </location>
</feature>
<dbReference type="InterPro" id="IPR003112">
    <property type="entry name" value="Olfac-like_dom"/>
</dbReference>
<comment type="subcellular location">
    <subcellularLocation>
        <location evidence="1">Secreted</location>
    </subcellularLocation>
</comment>
<organism evidence="6 7">
    <name type="scientific">Pinctada imbricata</name>
    <name type="common">Atlantic pearl-oyster</name>
    <name type="synonym">Pinctada martensii</name>
    <dbReference type="NCBI Taxonomy" id="66713"/>
    <lineage>
        <taxon>Eukaryota</taxon>
        <taxon>Metazoa</taxon>
        <taxon>Spiralia</taxon>
        <taxon>Lophotrochozoa</taxon>
        <taxon>Mollusca</taxon>
        <taxon>Bivalvia</taxon>
        <taxon>Autobranchia</taxon>
        <taxon>Pteriomorphia</taxon>
        <taxon>Pterioida</taxon>
        <taxon>Pterioidea</taxon>
        <taxon>Pteriidae</taxon>
        <taxon>Pinctada</taxon>
    </lineage>
</organism>
<keyword evidence="4" id="KW-0732">Signal</keyword>
<keyword evidence="7" id="KW-1185">Reference proteome</keyword>
<dbReference type="SMART" id="SM00284">
    <property type="entry name" value="OLF"/>
    <property type="match status" value="1"/>
</dbReference>
<dbReference type="GO" id="GO:0005615">
    <property type="term" value="C:extracellular space"/>
    <property type="evidence" value="ECO:0007669"/>
    <property type="project" value="TreeGrafter"/>
</dbReference>
<protein>
    <recommendedName>
        <fullName evidence="5">Olfactomedin-like domain-containing protein</fullName>
    </recommendedName>
</protein>
<dbReference type="InterPro" id="IPR050605">
    <property type="entry name" value="Olfactomedin-like_domain"/>
</dbReference>
<feature type="domain" description="Olfactomedin-like" evidence="5">
    <location>
        <begin position="232"/>
        <end position="491"/>
    </location>
</feature>
<comment type="caution">
    <text evidence="6">The sequence shown here is derived from an EMBL/GenBank/DDBJ whole genome shotgun (WGS) entry which is preliminary data.</text>
</comment>
<dbReference type="EMBL" id="VSWD01000013">
    <property type="protein sequence ID" value="KAK3084173.1"/>
    <property type="molecule type" value="Genomic_DNA"/>
</dbReference>
<feature type="chain" id="PRO_5041660670" description="Olfactomedin-like domain-containing protein" evidence="4">
    <location>
        <begin position="20"/>
        <end position="492"/>
    </location>
</feature>
<evidence type="ECO:0000259" key="5">
    <source>
        <dbReference type="PROSITE" id="PS51132"/>
    </source>
</evidence>
<keyword evidence="2" id="KW-0964">Secreted</keyword>
<dbReference type="AlphaFoldDB" id="A0AA89BVN1"/>
<evidence type="ECO:0000256" key="1">
    <source>
        <dbReference type="ARBA" id="ARBA00004613"/>
    </source>
</evidence>
<comment type="caution">
    <text evidence="3">Lacks conserved residue(s) required for the propagation of feature annotation.</text>
</comment>
<dbReference type="GO" id="GO:0007165">
    <property type="term" value="P:signal transduction"/>
    <property type="evidence" value="ECO:0007669"/>
    <property type="project" value="TreeGrafter"/>
</dbReference>
<gene>
    <name evidence="6" type="ORF">FSP39_009410</name>
</gene>
<evidence type="ECO:0000313" key="6">
    <source>
        <dbReference type="EMBL" id="KAK3084173.1"/>
    </source>
</evidence>
<reference evidence="6" key="1">
    <citation type="submission" date="2019-08" db="EMBL/GenBank/DDBJ databases">
        <title>The improved chromosome-level genome for the pearl oyster Pinctada fucata martensii using PacBio sequencing and Hi-C.</title>
        <authorList>
            <person name="Zheng Z."/>
        </authorList>
    </citation>
    <scope>NUCLEOTIDE SEQUENCE</scope>
    <source>
        <strain evidence="6">ZZ-2019</strain>
        <tissue evidence="6">Adductor muscle</tissue>
    </source>
</reference>
<sequence>MVEIYILLLLLLQCSCVLCVPVKHDECTYEFDVETKVFRIACAKNVTLTVKGNGKTMIMSGDQEEKPLWFQRLSGVSMTKNNGNKTIRESLGPNVKTVRKLKDATKLLRRAKKRLTFRTGKIDNITETLESGDRDLQNDLEALHKFNPGTVHAHRAMIAALQNQYRYLQMAMLTQNNEMKELISAIKTLVSATQKSVRSSLALNNDYQQEMVMLYTTLLKSNISRAEKRKDFCPRKLVSIGNGDRVYKVGIPDGTVMKDPIHAGQIWVSYGHSDINQIIAFKNFDDFGLNIASIKQIMLPFFCEGTGGVVFENMLYCHKMMTNKIVKYNIMEGRWIGELELVGAGAHNAFPYQSGLFSDVDFAVDEYGLWVIYATEISHGNIMIAKIAEQDFTVSETWMTQIPKREVGNSFMICGVLYAIDSYDKTPSFIKYIYNTNTGGGKILSPSDIPFVNAIQSTYVHTYMLDYNPMERKLFAWNHGRVEIYSVETEEE</sequence>
<accession>A0AA89BVN1</accession>
<dbReference type="Pfam" id="PF02191">
    <property type="entry name" value="OLF"/>
    <property type="match status" value="1"/>
</dbReference>
<evidence type="ECO:0000256" key="4">
    <source>
        <dbReference type="SAM" id="SignalP"/>
    </source>
</evidence>
<dbReference type="PANTHER" id="PTHR23192:SF87">
    <property type="entry name" value="AMASSIN-3"/>
    <property type="match status" value="1"/>
</dbReference>
<dbReference type="Proteomes" id="UP001186944">
    <property type="component" value="Unassembled WGS sequence"/>
</dbReference>
<evidence type="ECO:0000313" key="7">
    <source>
        <dbReference type="Proteomes" id="UP001186944"/>
    </source>
</evidence>
<dbReference type="PROSITE" id="PS51132">
    <property type="entry name" value="OLF"/>
    <property type="match status" value="1"/>
</dbReference>